<evidence type="ECO:0000256" key="5">
    <source>
        <dbReference type="SAM" id="Phobius"/>
    </source>
</evidence>
<accession>A0AA86UTF7</accession>
<reference evidence="7" key="1">
    <citation type="submission" date="2023-06" db="EMBL/GenBank/DDBJ databases">
        <authorList>
            <person name="Kurt Z."/>
        </authorList>
    </citation>
    <scope>NUCLEOTIDE SEQUENCE</scope>
</reference>
<dbReference type="GO" id="GO:0005319">
    <property type="term" value="F:lipid transporter activity"/>
    <property type="evidence" value="ECO:0007669"/>
    <property type="project" value="TreeGrafter"/>
</dbReference>
<feature type="transmembrane region" description="Helical" evidence="5">
    <location>
        <begin position="233"/>
        <end position="254"/>
    </location>
</feature>
<proteinExistence type="predicted"/>
<comment type="caution">
    <text evidence="7">The sequence shown here is derived from an EMBL/GenBank/DDBJ whole genome shotgun (WGS) entry which is preliminary data.</text>
</comment>
<dbReference type="InterPro" id="IPR026082">
    <property type="entry name" value="ABCA"/>
</dbReference>
<feature type="domain" description="ABC transporter" evidence="6">
    <location>
        <begin position="464"/>
        <end position="692"/>
    </location>
</feature>
<dbReference type="SMART" id="SM00382">
    <property type="entry name" value="AAA"/>
    <property type="match status" value="1"/>
</dbReference>
<dbReference type="EMBL" id="CATOUU010001084">
    <property type="protein sequence ID" value="CAI9970960.1"/>
    <property type="molecule type" value="Genomic_DNA"/>
</dbReference>
<keyword evidence="2" id="KW-0677">Repeat</keyword>
<feature type="transmembrane region" description="Helical" evidence="5">
    <location>
        <begin position="323"/>
        <end position="349"/>
    </location>
</feature>
<evidence type="ECO:0000313" key="8">
    <source>
        <dbReference type="EMBL" id="CAL6034170.1"/>
    </source>
</evidence>
<name>A0AA86UTF7_9EUKA</name>
<dbReference type="PANTHER" id="PTHR19229:SF36">
    <property type="entry name" value="ATP-BINDING CASSETTE SUB-FAMILY A MEMBER 2"/>
    <property type="match status" value="1"/>
</dbReference>
<dbReference type="GO" id="GO:0016887">
    <property type="term" value="F:ATP hydrolysis activity"/>
    <property type="evidence" value="ECO:0007669"/>
    <property type="project" value="InterPro"/>
</dbReference>
<keyword evidence="5" id="KW-0472">Membrane</keyword>
<evidence type="ECO:0000256" key="3">
    <source>
        <dbReference type="ARBA" id="ARBA00022741"/>
    </source>
</evidence>
<keyword evidence="5" id="KW-1133">Transmembrane helix</keyword>
<dbReference type="InterPro" id="IPR003593">
    <property type="entry name" value="AAA+_ATPase"/>
</dbReference>
<feature type="transmembrane region" description="Helical" evidence="5">
    <location>
        <begin position="260"/>
        <end position="284"/>
    </location>
</feature>
<keyword evidence="4" id="KW-0067">ATP-binding</keyword>
<dbReference type="PROSITE" id="PS50893">
    <property type="entry name" value="ABC_TRANSPORTER_2"/>
    <property type="match status" value="1"/>
</dbReference>
<evidence type="ECO:0000259" key="6">
    <source>
        <dbReference type="PROSITE" id="PS50893"/>
    </source>
</evidence>
<evidence type="ECO:0000256" key="4">
    <source>
        <dbReference type="ARBA" id="ARBA00022840"/>
    </source>
</evidence>
<keyword evidence="5" id="KW-0812">Transmembrane</keyword>
<evidence type="ECO:0000313" key="7">
    <source>
        <dbReference type="EMBL" id="CAI9970960.1"/>
    </source>
</evidence>
<dbReference type="InterPro" id="IPR017871">
    <property type="entry name" value="ABC_transporter-like_CS"/>
</dbReference>
<dbReference type="PANTHER" id="PTHR19229">
    <property type="entry name" value="ATP-BINDING CASSETTE TRANSPORTER SUBFAMILY A ABCA"/>
    <property type="match status" value="1"/>
</dbReference>
<feature type="transmembrane region" description="Helical" evidence="5">
    <location>
        <begin position="27"/>
        <end position="47"/>
    </location>
</feature>
<evidence type="ECO:0000256" key="2">
    <source>
        <dbReference type="ARBA" id="ARBA00022737"/>
    </source>
</evidence>
<organism evidence="7">
    <name type="scientific">Hexamita inflata</name>
    <dbReference type="NCBI Taxonomy" id="28002"/>
    <lineage>
        <taxon>Eukaryota</taxon>
        <taxon>Metamonada</taxon>
        <taxon>Diplomonadida</taxon>
        <taxon>Hexamitidae</taxon>
        <taxon>Hexamitinae</taxon>
        <taxon>Hexamita</taxon>
    </lineage>
</organism>
<feature type="transmembrane region" description="Helical" evidence="5">
    <location>
        <begin position="134"/>
        <end position="151"/>
    </location>
</feature>
<dbReference type="AlphaFoldDB" id="A0AA86UTF7"/>
<feature type="transmembrane region" description="Helical" evidence="5">
    <location>
        <begin position="361"/>
        <end position="384"/>
    </location>
</feature>
<dbReference type="Pfam" id="PF00005">
    <property type="entry name" value="ABC_tran"/>
    <property type="match status" value="1"/>
</dbReference>
<evidence type="ECO:0000256" key="1">
    <source>
        <dbReference type="ARBA" id="ARBA00022448"/>
    </source>
</evidence>
<dbReference type="GO" id="GO:0140359">
    <property type="term" value="F:ABC-type transporter activity"/>
    <property type="evidence" value="ECO:0007669"/>
    <property type="project" value="InterPro"/>
</dbReference>
<evidence type="ECO:0000313" key="9">
    <source>
        <dbReference type="Proteomes" id="UP001642409"/>
    </source>
</evidence>
<protein>
    <submittedName>
        <fullName evidence="7">ABC transporter family protein</fullName>
    </submittedName>
    <submittedName>
        <fullName evidence="8">ABC_transporter family protein</fullName>
    </submittedName>
</protein>
<dbReference type="InterPro" id="IPR003439">
    <property type="entry name" value="ABC_transporter-like_ATP-bd"/>
</dbReference>
<keyword evidence="1" id="KW-0813">Transport</keyword>
<reference evidence="8 9" key="2">
    <citation type="submission" date="2024-07" db="EMBL/GenBank/DDBJ databases">
        <authorList>
            <person name="Akdeniz Z."/>
        </authorList>
    </citation>
    <scope>NUCLEOTIDE SEQUENCE [LARGE SCALE GENOMIC DNA]</scope>
</reference>
<dbReference type="InterPro" id="IPR027417">
    <property type="entry name" value="P-loop_NTPase"/>
</dbReference>
<feature type="transmembrane region" description="Helical" evidence="5">
    <location>
        <begin position="158"/>
        <end position="177"/>
    </location>
</feature>
<dbReference type="EMBL" id="CAXDID020000127">
    <property type="protein sequence ID" value="CAL6034170.1"/>
    <property type="molecule type" value="Genomic_DNA"/>
</dbReference>
<gene>
    <name evidence="8" type="ORF">HINF_LOCUS35324</name>
    <name evidence="7" type="ORF">HINF_LOCUS58605</name>
</gene>
<keyword evidence="9" id="KW-1185">Reference proteome</keyword>
<feature type="transmembrane region" description="Helical" evidence="5">
    <location>
        <begin position="296"/>
        <end position="317"/>
    </location>
</feature>
<dbReference type="Gene3D" id="3.40.50.300">
    <property type="entry name" value="P-loop containing nucleotide triphosphate hydrolases"/>
    <property type="match status" value="1"/>
</dbReference>
<dbReference type="PROSITE" id="PS00211">
    <property type="entry name" value="ABC_TRANSPORTER_1"/>
    <property type="match status" value="1"/>
</dbReference>
<dbReference type="SUPFAM" id="SSF52540">
    <property type="entry name" value="P-loop containing nucleoside triphosphate hydrolases"/>
    <property type="match status" value="1"/>
</dbReference>
<dbReference type="CDD" id="cd03263">
    <property type="entry name" value="ABC_subfamily_A"/>
    <property type="match status" value="1"/>
</dbReference>
<sequence>MTMNFKAQFKAISSIYFKVLKRQKGMITLLSIMFGVAVFVFLDMTMFGKFFNFSVTPANDDSPIVVSQEIGDYALQYNKSQDISELSHFMDTHSDYHLVSDSLSSNDTKDMTDYMDEYDANIGIAVDEFSQNKFVGVFVVSSIFFSMLAAHMQISNKLVYITIIAMPLAAQESASMFGMLQQFTLMISMSFCFVIQAPQSYFFQFAKARIEGRKDVMAFAGLSKLNWHITWNFLTGLLIFAQYLILLIFGAMLGAKFCQIASWLAYIPTLLLVSFQVSLICDILQNFCDTMENYSSLFGIFTSLFFLLPVIALGWFIDRIPKLFLAFLSIIPPFAIMNSVNVGFNIGYYDSRISEAYMSGNYILLQLILQIIYIVILSYIAIILDKSLTKSTSKIQPTNVTEPPTEKQKQSSVYGFGVEKMKTQAHDEYCHLNNKEADNKKMLHGDYQEIDYSPQTYTHGSQGVLIYNVSKDYKSKKQVIRANKNVNLLINNNEIFGVLGPNGSGKTTLCKAVMMAQTIDSGDIVVNGLSIRSDFKEVQKKIGICLQNDAGLFEELTVIEHLQFYKAICTNPSEIDFLAQFQLEEHKDKRAKELSGGWKRRLSVACALQNNPDILILDEITSGVDAVAREELWKLLKEICRDKTIIVTTHTLHEAQTYFDRVAFIMNGQIVCCGKVDDITNLYKNKICLEVRGLLPKSFFPEMKELGIIVEDNQVVGQRIQMLEAQCQDNVEILFQHLNEYQEHKIIESFSITQRQFDQVFYELIRVCE</sequence>
<feature type="transmembrane region" description="Helical" evidence="5">
    <location>
        <begin position="183"/>
        <end position="203"/>
    </location>
</feature>
<keyword evidence="3" id="KW-0547">Nucleotide-binding</keyword>
<dbReference type="GO" id="GO:0005524">
    <property type="term" value="F:ATP binding"/>
    <property type="evidence" value="ECO:0007669"/>
    <property type="project" value="UniProtKB-KW"/>
</dbReference>
<dbReference type="GO" id="GO:0016020">
    <property type="term" value="C:membrane"/>
    <property type="evidence" value="ECO:0007669"/>
    <property type="project" value="InterPro"/>
</dbReference>
<dbReference type="Proteomes" id="UP001642409">
    <property type="component" value="Unassembled WGS sequence"/>
</dbReference>